<gene>
    <name evidence="7" type="ORF">L0665_00755</name>
</gene>
<dbReference type="InterPro" id="IPR006977">
    <property type="entry name" value="Yip1_dom"/>
</dbReference>
<name>A0A9Q4KMF9_9EURY</name>
<evidence type="ECO:0000256" key="5">
    <source>
        <dbReference type="SAM" id="Phobius"/>
    </source>
</evidence>
<proteinExistence type="predicted"/>
<dbReference type="AlphaFoldDB" id="A0A9Q4KMF9"/>
<evidence type="ECO:0000256" key="1">
    <source>
        <dbReference type="ARBA" id="ARBA00004141"/>
    </source>
</evidence>
<evidence type="ECO:0000256" key="2">
    <source>
        <dbReference type="ARBA" id="ARBA00022692"/>
    </source>
</evidence>
<keyword evidence="8" id="KW-1185">Reference proteome</keyword>
<evidence type="ECO:0000259" key="6">
    <source>
        <dbReference type="Pfam" id="PF04893"/>
    </source>
</evidence>
<comment type="subcellular location">
    <subcellularLocation>
        <location evidence="1">Membrane</location>
        <topology evidence="1">Multi-pass membrane protein</topology>
    </subcellularLocation>
</comment>
<feature type="domain" description="Yip1" evidence="6">
    <location>
        <begin position="13"/>
        <end position="174"/>
    </location>
</feature>
<dbReference type="Proteomes" id="UP001143747">
    <property type="component" value="Unassembled WGS sequence"/>
</dbReference>
<dbReference type="Pfam" id="PF04893">
    <property type="entry name" value="Yip1"/>
    <property type="match status" value="1"/>
</dbReference>
<evidence type="ECO:0000256" key="3">
    <source>
        <dbReference type="ARBA" id="ARBA00022989"/>
    </source>
</evidence>
<feature type="transmembrane region" description="Helical" evidence="5">
    <location>
        <begin position="121"/>
        <end position="146"/>
    </location>
</feature>
<feature type="transmembrane region" description="Helical" evidence="5">
    <location>
        <begin position="158"/>
        <end position="180"/>
    </location>
</feature>
<accession>A0A9Q4KMF9</accession>
<evidence type="ECO:0000313" key="8">
    <source>
        <dbReference type="Proteomes" id="UP001143747"/>
    </source>
</evidence>
<comment type="caution">
    <text evidence="7">The sequence shown here is derived from an EMBL/GenBank/DDBJ whole genome shotgun (WGS) entry which is preliminary data.</text>
</comment>
<organism evidence="7 8">
    <name type="scientific">Methanogenium marinum</name>
    <dbReference type="NCBI Taxonomy" id="348610"/>
    <lineage>
        <taxon>Archaea</taxon>
        <taxon>Methanobacteriati</taxon>
        <taxon>Methanobacteriota</taxon>
        <taxon>Stenosarchaea group</taxon>
        <taxon>Methanomicrobia</taxon>
        <taxon>Methanomicrobiales</taxon>
        <taxon>Methanomicrobiaceae</taxon>
        <taxon>Methanogenium</taxon>
    </lineage>
</organism>
<dbReference type="RefSeq" id="WP_274923822.1">
    <property type="nucleotide sequence ID" value="NZ_JAKELO010000002.1"/>
</dbReference>
<feature type="transmembrane region" description="Helical" evidence="5">
    <location>
        <begin position="75"/>
        <end position="101"/>
    </location>
</feature>
<feature type="transmembrane region" description="Helical" evidence="5">
    <location>
        <begin position="32"/>
        <end position="54"/>
    </location>
</feature>
<keyword evidence="2 5" id="KW-0812">Transmembrane</keyword>
<evidence type="ECO:0000313" key="7">
    <source>
        <dbReference type="EMBL" id="MDE4907158.1"/>
    </source>
</evidence>
<reference evidence="7" key="1">
    <citation type="submission" date="2022-01" db="EMBL/GenBank/DDBJ databases">
        <title>Draft genome of Methanogenium marinum DSM 15558.</title>
        <authorList>
            <person name="Chen S.-C."/>
            <person name="You Y.-T."/>
        </authorList>
    </citation>
    <scope>NUCLEOTIDE SEQUENCE</scope>
    <source>
        <strain evidence="7">DSM 15558</strain>
    </source>
</reference>
<keyword evidence="3 5" id="KW-1133">Transmembrane helix</keyword>
<dbReference type="EMBL" id="JAKELO010000002">
    <property type="protein sequence ID" value="MDE4907158.1"/>
    <property type="molecule type" value="Genomic_DNA"/>
</dbReference>
<evidence type="ECO:0000256" key="4">
    <source>
        <dbReference type="ARBA" id="ARBA00023136"/>
    </source>
</evidence>
<sequence>MALTIIERICGFLGHPTETFRNTKTDTVKAAFLYYTLILLLNAVLSVIIAILIIRGIHLGSSAIGGSVWMGLPGAFFSTLVEGFILLFVGGLWLHLLVYIVGGRKQIDQTFKAFMYGATPYLLLGWMPIVNLIAGIWAISIGIIGIRELHEISTRRAVFAGLIWAISFGIIFIALIYGFVSF</sequence>
<keyword evidence="4 5" id="KW-0472">Membrane</keyword>
<dbReference type="GO" id="GO:0016020">
    <property type="term" value="C:membrane"/>
    <property type="evidence" value="ECO:0007669"/>
    <property type="project" value="UniProtKB-SubCell"/>
</dbReference>
<protein>
    <submittedName>
        <fullName evidence="7">YIP1 family protein</fullName>
    </submittedName>
</protein>